<gene>
    <name evidence="1" type="ORF">C4F50_23840</name>
</gene>
<reference evidence="1 2" key="1">
    <citation type="submission" date="2018-07" db="EMBL/GenBank/DDBJ databases">
        <title>Genome assembly of strain KB82.</title>
        <authorList>
            <person name="Kukolya J."/>
            <person name="Horvath B."/>
            <person name="Nagy I."/>
            <person name="Toth A."/>
        </authorList>
    </citation>
    <scope>NUCLEOTIDE SEQUENCE [LARGE SCALE GENOMIC DNA]</scope>
    <source>
        <strain evidence="1 2">Kb82</strain>
    </source>
</reference>
<proteinExistence type="predicted"/>
<name>A0ABR9TRK2_9FLAO</name>
<evidence type="ECO:0000313" key="1">
    <source>
        <dbReference type="EMBL" id="MBE8727960.1"/>
    </source>
</evidence>
<protein>
    <submittedName>
        <fullName evidence="1">Uncharacterized protein</fullName>
    </submittedName>
</protein>
<accession>A0ABR9TRK2</accession>
<evidence type="ECO:0000313" key="2">
    <source>
        <dbReference type="Proteomes" id="UP000640614"/>
    </source>
</evidence>
<organism evidence="1 2">
    <name type="scientific">Flavobacterium hungaricum</name>
    <dbReference type="NCBI Taxonomy" id="2082725"/>
    <lineage>
        <taxon>Bacteria</taxon>
        <taxon>Pseudomonadati</taxon>
        <taxon>Bacteroidota</taxon>
        <taxon>Flavobacteriia</taxon>
        <taxon>Flavobacteriales</taxon>
        <taxon>Flavobacteriaceae</taxon>
        <taxon>Flavobacterium</taxon>
    </lineage>
</organism>
<keyword evidence="2" id="KW-1185">Reference proteome</keyword>
<dbReference type="EMBL" id="PRDM01000006">
    <property type="protein sequence ID" value="MBE8727960.1"/>
    <property type="molecule type" value="Genomic_DNA"/>
</dbReference>
<comment type="caution">
    <text evidence="1">The sequence shown here is derived from an EMBL/GenBank/DDBJ whole genome shotgun (WGS) entry which is preliminary data.</text>
</comment>
<dbReference type="Proteomes" id="UP000640614">
    <property type="component" value="Unassembled WGS sequence"/>
</dbReference>
<sequence length="138" mass="16371">MFLVNHCFRVIKECEQDGHKLKFWYMENPATGKLKDVIGAPVMIYQPWEFGSPWTKKTALWGNFNIPETIYKNWEDVPKNDKLYIRGKRKKPGLVYFHKSAVDLIPEFHWAREFIKCDTDIRSMCSQGFARAFYEANK</sequence>